<sequence>MFCCLAMKGNENLYSRLSVGHISTECNFSINSE</sequence>
<protein>
    <submittedName>
        <fullName evidence="1">Uncharacterized protein</fullName>
    </submittedName>
</protein>
<evidence type="ECO:0000313" key="1">
    <source>
        <dbReference type="EMBL" id="CCD55152.1"/>
    </source>
</evidence>
<gene>
    <name evidence="1" type="ORF">BofuT4_uP159730.1</name>
</gene>
<accession>G2YU54</accession>
<dbReference type="AlphaFoldDB" id="G2YU54"/>
<evidence type="ECO:0000313" key="2">
    <source>
        <dbReference type="Proteomes" id="UP000008177"/>
    </source>
</evidence>
<dbReference type="InParanoid" id="G2YU54"/>
<dbReference type="HOGENOM" id="CLU_3384687_0_0_1"/>
<organism evidence="1 2">
    <name type="scientific">Botryotinia fuckeliana (strain T4)</name>
    <name type="common">Noble rot fungus</name>
    <name type="synonym">Botrytis cinerea</name>
    <dbReference type="NCBI Taxonomy" id="999810"/>
    <lineage>
        <taxon>Eukaryota</taxon>
        <taxon>Fungi</taxon>
        <taxon>Dikarya</taxon>
        <taxon>Ascomycota</taxon>
        <taxon>Pezizomycotina</taxon>
        <taxon>Leotiomycetes</taxon>
        <taxon>Helotiales</taxon>
        <taxon>Sclerotiniaceae</taxon>
        <taxon>Botrytis</taxon>
    </lineage>
</organism>
<name>G2YU54_BOTF4</name>
<dbReference type="EMBL" id="FQ790353">
    <property type="protein sequence ID" value="CCD55152.1"/>
    <property type="molecule type" value="Genomic_DNA"/>
</dbReference>
<dbReference type="Proteomes" id="UP000008177">
    <property type="component" value="Unplaced contigs"/>
</dbReference>
<reference evidence="2" key="1">
    <citation type="journal article" date="2011" name="PLoS Genet.">
        <title>Genomic analysis of the necrotrophic fungal pathogens Sclerotinia sclerotiorum and Botrytis cinerea.</title>
        <authorList>
            <person name="Amselem J."/>
            <person name="Cuomo C.A."/>
            <person name="van Kan J.A."/>
            <person name="Viaud M."/>
            <person name="Benito E.P."/>
            <person name="Couloux A."/>
            <person name="Coutinho P.M."/>
            <person name="de Vries R.P."/>
            <person name="Dyer P.S."/>
            <person name="Fillinger S."/>
            <person name="Fournier E."/>
            <person name="Gout L."/>
            <person name="Hahn M."/>
            <person name="Kohn L."/>
            <person name="Lapalu N."/>
            <person name="Plummer K.M."/>
            <person name="Pradier J.M."/>
            <person name="Quevillon E."/>
            <person name="Sharon A."/>
            <person name="Simon A."/>
            <person name="ten Have A."/>
            <person name="Tudzynski B."/>
            <person name="Tudzynski P."/>
            <person name="Wincker P."/>
            <person name="Andrew M."/>
            <person name="Anthouard V."/>
            <person name="Beever R.E."/>
            <person name="Beffa R."/>
            <person name="Benoit I."/>
            <person name="Bouzid O."/>
            <person name="Brault B."/>
            <person name="Chen Z."/>
            <person name="Choquer M."/>
            <person name="Collemare J."/>
            <person name="Cotton P."/>
            <person name="Danchin E.G."/>
            <person name="Da Silva C."/>
            <person name="Gautier A."/>
            <person name="Giraud C."/>
            <person name="Giraud T."/>
            <person name="Gonzalez C."/>
            <person name="Grossetete S."/>
            <person name="Guldener U."/>
            <person name="Henrissat B."/>
            <person name="Howlett B.J."/>
            <person name="Kodira C."/>
            <person name="Kretschmer M."/>
            <person name="Lappartient A."/>
            <person name="Leroch M."/>
            <person name="Levis C."/>
            <person name="Mauceli E."/>
            <person name="Neuveglise C."/>
            <person name="Oeser B."/>
            <person name="Pearson M."/>
            <person name="Poulain J."/>
            <person name="Poussereau N."/>
            <person name="Quesneville H."/>
            <person name="Rascle C."/>
            <person name="Schumacher J."/>
            <person name="Segurens B."/>
            <person name="Sexton A."/>
            <person name="Silva E."/>
            <person name="Sirven C."/>
            <person name="Soanes D.M."/>
            <person name="Talbot N.J."/>
            <person name="Templeton M."/>
            <person name="Yandava C."/>
            <person name="Yarden O."/>
            <person name="Zeng Q."/>
            <person name="Rollins J.A."/>
            <person name="Lebrun M.H."/>
            <person name="Dickman M."/>
        </authorList>
    </citation>
    <scope>NUCLEOTIDE SEQUENCE [LARGE SCALE GENOMIC DNA]</scope>
    <source>
        <strain evidence="2">T4</strain>
    </source>
</reference>
<proteinExistence type="predicted"/>